<dbReference type="PANTHER" id="PTHR42776">
    <property type="entry name" value="SERINE PEPTIDASE S9 FAMILY MEMBER"/>
    <property type="match status" value="1"/>
</dbReference>
<dbReference type="SUPFAM" id="SSF53474">
    <property type="entry name" value="alpha/beta-Hydrolases"/>
    <property type="match status" value="1"/>
</dbReference>
<dbReference type="InterPro" id="IPR029058">
    <property type="entry name" value="AB_hydrolase_fold"/>
</dbReference>
<keyword evidence="5" id="KW-1185">Reference proteome</keyword>
<dbReference type="RefSeq" id="WP_116390920.1">
    <property type="nucleotide sequence ID" value="NZ_QUQO01000001.1"/>
</dbReference>
<keyword evidence="2" id="KW-0732">Signal</keyword>
<evidence type="ECO:0000256" key="2">
    <source>
        <dbReference type="SAM" id="SignalP"/>
    </source>
</evidence>
<evidence type="ECO:0000256" key="1">
    <source>
        <dbReference type="ARBA" id="ARBA00022801"/>
    </source>
</evidence>
<organism evidence="4 5">
    <name type="scientific">Parvularcula marina</name>
    <dbReference type="NCBI Taxonomy" id="2292771"/>
    <lineage>
        <taxon>Bacteria</taxon>
        <taxon>Pseudomonadati</taxon>
        <taxon>Pseudomonadota</taxon>
        <taxon>Alphaproteobacteria</taxon>
        <taxon>Parvularculales</taxon>
        <taxon>Parvularculaceae</taxon>
        <taxon>Parvularcula</taxon>
    </lineage>
</organism>
<feature type="signal peptide" evidence="2">
    <location>
        <begin position="1"/>
        <end position="24"/>
    </location>
</feature>
<gene>
    <name evidence="4" type="ORF">DX908_02730</name>
</gene>
<dbReference type="Gene3D" id="3.40.50.1820">
    <property type="entry name" value="alpha/beta hydrolase"/>
    <property type="match status" value="1"/>
</dbReference>
<feature type="chain" id="PRO_5016994806" evidence="2">
    <location>
        <begin position="25"/>
        <end position="649"/>
    </location>
</feature>
<keyword evidence="1" id="KW-0378">Hydrolase</keyword>
<dbReference type="EMBL" id="QUQO01000001">
    <property type="protein sequence ID" value="RFB04292.1"/>
    <property type="molecule type" value="Genomic_DNA"/>
</dbReference>
<evidence type="ECO:0000313" key="5">
    <source>
        <dbReference type="Proteomes" id="UP000264589"/>
    </source>
</evidence>
<dbReference type="AlphaFoldDB" id="A0A371RFR3"/>
<evidence type="ECO:0000313" key="4">
    <source>
        <dbReference type="EMBL" id="RFB04292.1"/>
    </source>
</evidence>
<dbReference type="InParanoid" id="A0A371RFR3"/>
<comment type="caution">
    <text evidence="4">The sequence shown here is derived from an EMBL/GenBank/DDBJ whole genome shotgun (WGS) entry which is preliminary data.</text>
</comment>
<dbReference type="Proteomes" id="UP000264589">
    <property type="component" value="Unassembled WGS sequence"/>
</dbReference>
<proteinExistence type="predicted"/>
<dbReference type="InterPro" id="IPR001375">
    <property type="entry name" value="Peptidase_S9_cat"/>
</dbReference>
<dbReference type="OrthoDB" id="1094230at2"/>
<reference evidence="4 5" key="1">
    <citation type="submission" date="2018-08" db="EMBL/GenBank/DDBJ databases">
        <title>Parvularcula sp. SM1705, isolated from surface water of the South Sea China.</title>
        <authorList>
            <person name="Sun L."/>
        </authorList>
    </citation>
    <scope>NUCLEOTIDE SEQUENCE [LARGE SCALE GENOMIC DNA]</scope>
    <source>
        <strain evidence="4 5">SM1705</strain>
    </source>
</reference>
<name>A0A371RFR3_9PROT</name>
<accession>A0A371RFR3</accession>
<dbReference type="Pfam" id="PF00326">
    <property type="entry name" value="Peptidase_S9"/>
    <property type="match status" value="1"/>
</dbReference>
<dbReference type="SUPFAM" id="SSF50993">
    <property type="entry name" value="Peptidase/esterase 'gauge' domain"/>
    <property type="match status" value="1"/>
</dbReference>
<dbReference type="PANTHER" id="PTHR42776:SF27">
    <property type="entry name" value="DIPEPTIDYL PEPTIDASE FAMILY MEMBER 6"/>
    <property type="match status" value="1"/>
</dbReference>
<feature type="domain" description="Peptidase S9 prolyl oligopeptidase catalytic" evidence="3">
    <location>
        <begin position="440"/>
        <end position="648"/>
    </location>
</feature>
<evidence type="ECO:0000259" key="3">
    <source>
        <dbReference type="Pfam" id="PF00326"/>
    </source>
</evidence>
<dbReference type="GO" id="GO:0006508">
    <property type="term" value="P:proteolysis"/>
    <property type="evidence" value="ECO:0007669"/>
    <property type="project" value="InterPro"/>
</dbReference>
<sequence length="649" mass="73179">MKSQLSRGIAGILGLILSTGVAMAQDQAPLEAYARMPLFRDIKLSPSGHRFFALVRPEGAEEYRFIVYDNGAEGIKPVYGTTQTDEIRFRNVTWKRDDRIIFSLRTNGSRYGTETVETRLFGLNPDDSKITPLFRKPDEGDLPVQIQDRIVSMLEDDADHILVQYWDEGRMAVRSVFTEKDSRHKTVMSGRNGIDFWSADKKGRIRSGWGIVNDKREKLIVRMPDDKWKDISHRVAEGAPYFNFLGFPDHPEKAFVASNHEGGLAALYIYDIVNDQFEEKLFESDVSDVYSVVQRDEDGAAVGVTFADETGDIHWFGANLAQDIIDRVRGAFPGHSVTLTSINGSDSHAVVYVEEGNNPGRYYIFDRAGPSLTSLPPQYPELADVPMGRTFVSSYQARDGLDIPAFVTLPPQYESLEDAKDLPFIVLPHGGPNARTFAGFDWEVQYLVSRGYGVLEMNFRGSSGYGEEFLRAGDRQWGQAMQDDITDGTNWLIEAGLASPQRIAIMGHSYGGYAALMGAVKTPDMYQCAIAHAPVTDLPMLIRHENQYEGGSYWTRRIGRLWGDREMLRDNSPTLQADKIQVPILLVHGEDDRRVTIDQSERMVSSLKRQDKEFRYVELEKGSHFLDVGDNRITFLKETDTFLKSCLDQ</sequence>
<dbReference type="GO" id="GO:0004252">
    <property type="term" value="F:serine-type endopeptidase activity"/>
    <property type="evidence" value="ECO:0007669"/>
    <property type="project" value="TreeGrafter"/>
</dbReference>
<protein>
    <submittedName>
        <fullName evidence="4">S9 family peptidase</fullName>
    </submittedName>
</protein>